<proteinExistence type="predicted"/>
<evidence type="ECO:0000313" key="1">
    <source>
        <dbReference type="EMBL" id="KAI4859938.1"/>
    </source>
</evidence>
<gene>
    <name evidence="1" type="ORF">F4820DRAFT_438294</name>
</gene>
<accession>A0ACB9YLB8</accession>
<protein>
    <submittedName>
        <fullName evidence="1">Uncharacterized protein</fullName>
    </submittedName>
</protein>
<name>A0ACB9YLB8_9PEZI</name>
<comment type="caution">
    <text evidence="1">The sequence shown here is derived from an EMBL/GenBank/DDBJ whole genome shotgun (WGS) entry which is preliminary data.</text>
</comment>
<keyword evidence="2" id="KW-1185">Reference proteome</keyword>
<reference evidence="1 2" key="1">
    <citation type="journal article" date="2022" name="New Phytol.">
        <title>Ecological generalism drives hyperdiversity of secondary metabolite gene clusters in xylarialean endophytes.</title>
        <authorList>
            <person name="Franco M.E.E."/>
            <person name="Wisecaver J.H."/>
            <person name="Arnold A.E."/>
            <person name="Ju Y.M."/>
            <person name="Slot J.C."/>
            <person name="Ahrendt S."/>
            <person name="Moore L.P."/>
            <person name="Eastman K.E."/>
            <person name="Scott K."/>
            <person name="Konkel Z."/>
            <person name="Mondo S.J."/>
            <person name="Kuo A."/>
            <person name="Hayes R.D."/>
            <person name="Haridas S."/>
            <person name="Andreopoulos B."/>
            <person name="Riley R."/>
            <person name="LaButti K."/>
            <person name="Pangilinan J."/>
            <person name="Lipzen A."/>
            <person name="Amirebrahimi M."/>
            <person name="Yan J."/>
            <person name="Adam C."/>
            <person name="Keymanesh K."/>
            <person name="Ng V."/>
            <person name="Louie K."/>
            <person name="Northen T."/>
            <person name="Drula E."/>
            <person name="Henrissat B."/>
            <person name="Hsieh H.M."/>
            <person name="Youens-Clark K."/>
            <person name="Lutzoni F."/>
            <person name="Miadlikowska J."/>
            <person name="Eastwood D.C."/>
            <person name="Hamelin R.C."/>
            <person name="Grigoriev I.V."/>
            <person name="U'Ren J.M."/>
        </authorList>
    </citation>
    <scope>NUCLEOTIDE SEQUENCE [LARGE SCALE GENOMIC DNA]</scope>
    <source>
        <strain evidence="1 2">CBS 119005</strain>
    </source>
</reference>
<sequence length="439" mass="48369">MGSLTDLAALMPSCSIICLSSAIANSTCVPSDQSCICGNQALNYQAVSCIATSCTVRESLTALNVTERLCGVVPVTNHSIVPILVIFLVLAAVVAAMRILARFLMNMRFWWDDWANFAAMLCCIAYTVYLIKLKDGGFGTDLWAVPLDNITDQLIGYYATLVIYVIARLLIRISIILFYTRIFRSSRAERLMWGTLIGIFIISIPLVLAGVLQCTPVSYTWLRWDGEKTGHCIDLKRLMWTAWIILLLIDFWLLGIPLPFVANLQLSLKKKLLASTMFCMGLIVVAISIYKLTLIDLYTRETNPTRDMAPMGIWAGVEIDLGVICACMPSMPMLFRPVVNRFKSSLAGTAANTGHTGHTGSTSRYGLDSDQKKGRRFLPTTSQPSSSSRRFSSGNIRIVTTIHQTDETSVSEAHLPLCEPAAIELGRISQGNSNAQAWS</sequence>
<evidence type="ECO:0000313" key="2">
    <source>
        <dbReference type="Proteomes" id="UP001497700"/>
    </source>
</evidence>
<dbReference type="EMBL" id="MU393606">
    <property type="protein sequence ID" value="KAI4859938.1"/>
    <property type="molecule type" value="Genomic_DNA"/>
</dbReference>
<organism evidence="1 2">
    <name type="scientific">Hypoxylon rubiginosum</name>
    <dbReference type="NCBI Taxonomy" id="110542"/>
    <lineage>
        <taxon>Eukaryota</taxon>
        <taxon>Fungi</taxon>
        <taxon>Dikarya</taxon>
        <taxon>Ascomycota</taxon>
        <taxon>Pezizomycotina</taxon>
        <taxon>Sordariomycetes</taxon>
        <taxon>Xylariomycetidae</taxon>
        <taxon>Xylariales</taxon>
        <taxon>Hypoxylaceae</taxon>
        <taxon>Hypoxylon</taxon>
    </lineage>
</organism>
<dbReference type="Proteomes" id="UP001497700">
    <property type="component" value="Unassembled WGS sequence"/>
</dbReference>